<feature type="signal peptide" evidence="1">
    <location>
        <begin position="1"/>
        <end position="28"/>
    </location>
</feature>
<dbReference type="EMBL" id="PESE01000005">
    <property type="protein sequence ID" value="PYD37724.1"/>
    <property type="molecule type" value="Genomic_DNA"/>
</dbReference>
<evidence type="ECO:0000313" key="3">
    <source>
        <dbReference type="Proteomes" id="UP000248196"/>
    </source>
</evidence>
<dbReference type="PANTHER" id="PTHR47197:SF3">
    <property type="entry name" value="DIHYDRO-HEME D1 DEHYDROGENASE"/>
    <property type="match status" value="1"/>
</dbReference>
<name>A0A318NVD7_SERPL</name>
<evidence type="ECO:0000313" key="2">
    <source>
        <dbReference type="EMBL" id="PYD37724.1"/>
    </source>
</evidence>
<evidence type="ECO:0000256" key="1">
    <source>
        <dbReference type="SAM" id="SignalP"/>
    </source>
</evidence>
<keyword evidence="1" id="KW-0732">Signal</keyword>
<protein>
    <submittedName>
        <fullName evidence="2">Uncharacterized protein</fullName>
    </submittedName>
</protein>
<dbReference type="RefSeq" id="WP_004949110.1">
    <property type="nucleotide sequence ID" value="NZ_CAMISH010000002.1"/>
</dbReference>
<dbReference type="Gene3D" id="2.130.10.10">
    <property type="entry name" value="YVTN repeat-like/Quinoprotein amine dehydrogenase"/>
    <property type="match status" value="1"/>
</dbReference>
<accession>A0A318NVD7</accession>
<reference evidence="2 3" key="1">
    <citation type="submission" date="2017-11" db="EMBL/GenBank/DDBJ databases">
        <title>Genome sequence of the oocydin A producing rhizobacterium Serratia plymuthica 4Rx5.</title>
        <authorList>
            <person name="Matilla M.A."/>
            <person name="Udaondo Z."/>
            <person name="Salmond G.P.C."/>
        </authorList>
    </citation>
    <scope>NUCLEOTIDE SEQUENCE [LARGE SCALE GENOMIC DNA]</scope>
    <source>
        <strain evidence="2 3">4Rx5</strain>
    </source>
</reference>
<dbReference type="OrthoDB" id="7258407at2"/>
<dbReference type="InterPro" id="IPR011045">
    <property type="entry name" value="N2O_reductase_N"/>
</dbReference>
<feature type="chain" id="PRO_5016248479" evidence="1">
    <location>
        <begin position="29"/>
        <end position="410"/>
    </location>
</feature>
<comment type="caution">
    <text evidence="2">The sequence shown here is derived from an EMBL/GenBank/DDBJ whole genome shotgun (WGS) entry which is preliminary data.</text>
</comment>
<dbReference type="Proteomes" id="UP000248196">
    <property type="component" value="Unassembled WGS sequence"/>
</dbReference>
<gene>
    <name evidence="2" type="ORF">CT690_16785</name>
</gene>
<dbReference type="AlphaFoldDB" id="A0A318NVD7"/>
<sequence>MSGTIGTPRALLSLLIATSLVVAGAAQARDAGIKPEDIQRQALSSTLVEIAYSPSQQSLFVSAPDWKEEARSRVLRLDPATLAVQAEIPLQVKGFGVALDDAGKRLYLTQGFNGSVGVVDTQTNRALSSIPVTEKTMLEQTYKQAGISGKRLEFLLKELKRFKITEDYQYRIREVKYDAQTGRLFLPGLGFGVDSVLFVVDTRNNKLEKIIPGFGYNAVGITLDEKGRRVFVSNMQGQLITLNADTLAITSTKEIQADQLLNLVYDGKNNRLLGVDQGIDRDDYRNTHLEHDYVKRSSGHRVFALDADSGKVLASELTDEVPIGLLLDDGNQRLYVANRNGIRVEQGAGTLTVFDSNTLKRLQTVALPPHPNSLALDTRNNVLFVTVKNDGASTKAGKPESVVRIQLHKN</sequence>
<dbReference type="InterPro" id="IPR051200">
    <property type="entry name" value="Host-pathogen_enzymatic-act"/>
</dbReference>
<proteinExistence type="predicted"/>
<dbReference type="InterPro" id="IPR015943">
    <property type="entry name" value="WD40/YVTN_repeat-like_dom_sf"/>
</dbReference>
<organism evidence="2 3">
    <name type="scientific">Serratia plymuthica</name>
    <dbReference type="NCBI Taxonomy" id="82996"/>
    <lineage>
        <taxon>Bacteria</taxon>
        <taxon>Pseudomonadati</taxon>
        <taxon>Pseudomonadota</taxon>
        <taxon>Gammaproteobacteria</taxon>
        <taxon>Enterobacterales</taxon>
        <taxon>Yersiniaceae</taxon>
        <taxon>Serratia</taxon>
    </lineage>
</organism>
<dbReference type="PANTHER" id="PTHR47197">
    <property type="entry name" value="PROTEIN NIRF"/>
    <property type="match status" value="1"/>
</dbReference>
<dbReference type="SUPFAM" id="SSF50974">
    <property type="entry name" value="Nitrous oxide reductase, N-terminal domain"/>
    <property type="match status" value="1"/>
</dbReference>